<feature type="non-terminal residue" evidence="1">
    <location>
        <position position="1"/>
    </location>
</feature>
<organism evidence="1 2">
    <name type="scientific">Pristionchus fissidentatus</name>
    <dbReference type="NCBI Taxonomy" id="1538716"/>
    <lineage>
        <taxon>Eukaryota</taxon>
        <taxon>Metazoa</taxon>
        <taxon>Ecdysozoa</taxon>
        <taxon>Nematoda</taxon>
        <taxon>Chromadorea</taxon>
        <taxon>Rhabditida</taxon>
        <taxon>Rhabditina</taxon>
        <taxon>Diplogasteromorpha</taxon>
        <taxon>Diplogasteroidea</taxon>
        <taxon>Neodiplogasteridae</taxon>
        <taxon>Pristionchus</taxon>
    </lineage>
</organism>
<comment type="caution">
    <text evidence="1">The sequence shown here is derived from an EMBL/GenBank/DDBJ whole genome shotgun (WGS) entry which is preliminary data.</text>
</comment>
<reference evidence="1" key="1">
    <citation type="submission" date="2023-10" db="EMBL/GenBank/DDBJ databases">
        <title>Genome assembly of Pristionchus species.</title>
        <authorList>
            <person name="Yoshida K."/>
            <person name="Sommer R.J."/>
        </authorList>
    </citation>
    <scope>NUCLEOTIDE SEQUENCE</scope>
    <source>
        <strain evidence="1">RS5133</strain>
    </source>
</reference>
<feature type="non-terminal residue" evidence="1">
    <location>
        <position position="74"/>
    </location>
</feature>
<protein>
    <submittedName>
        <fullName evidence="1">Uncharacterized protein</fullName>
    </submittedName>
</protein>
<evidence type="ECO:0000313" key="1">
    <source>
        <dbReference type="EMBL" id="GMT34003.1"/>
    </source>
</evidence>
<dbReference type="EMBL" id="BTSY01000006">
    <property type="protein sequence ID" value="GMT34003.1"/>
    <property type="molecule type" value="Genomic_DNA"/>
</dbReference>
<name>A0AAV5WUT9_9BILA</name>
<gene>
    <name evidence="1" type="ORF">PFISCL1PPCAC_25300</name>
</gene>
<proteinExistence type="predicted"/>
<dbReference type="Proteomes" id="UP001432322">
    <property type="component" value="Unassembled WGS sequence"/>
</dbReference>
<accession>A0AAV5WUT9</accession>
<evidence type="ECO:0000313" key="2">
    <source>
        <dbReference type="Proteomes" id="UP001432322"/>
    </source>
</evidence>
<dbReference type="AlphaFoldDB" id="A0AAV5WUT9"/>
<sequence>FVMKVHVDNDRNASSNIVFIMDYYEKYFESNQIESSQLYSEASSKILNVMNNVRKMQGANSKFYQIDCEGMKNL</sequence>
<keyword evidence="2" id="KW-1185">Reference proteome</keyword>